<dbReference type="Pfam" id="PF00378">
    <property type="entry name" value="ECH_1"/>
    <property type="match status" value="1"/>
</dbReference>
<dbReference type="AlphaFoldDB" id="A0AAU4K524"/>
<evidence type="ECO:0000313" key="2">
    <source>
        <dbReference type="EMBL" id="WUM21228.1"/>
    </source>
</evidence>
<dbReference type="Proteomes" id="UP001432128">
    <property type="component" value="Chromosome"/>
</dbReference>
<dbReference type="SUPFAM" id="SSF52096">
    <property type="entry name" value="ClpP/crotonase"/>
    <property type="match status" value="1"/>
</dbReference>
<evidence type="ECO:0000313" key="3">
    <source>
        <dbReference type="Proteomes" id="UP001432128"/>
    </source>
</evidence>
<dbReference type="InterPro" id="IPR014748">
    <property type="entry name" value="Enoyl-CoA_hydra_C"/>
</dbReference>
<dbReference type="KEGG" id="whr:OG579_05355"/>
<dbReference type="PANTHER" id="PTHR43459">
    <property type="entry name" value="ENOYL-COA HYDRATASE"/>
    <property type="match status" value="1"/>
</dbReference>
<protein>
    <submittedName>
        <fullName evidence="2">Enoyl-CoA hydratase-related protein</fullName>
    </submittedName>
</protein>
<reference evidence="2 3" key="1">
    <citation type="submission" date="2022-10" db="EMBL/GenBank/DDBJ databases">
        <title>The complete genomes of actinobacterial strains from the NBC collection.</title>
        <authorList>
            <person name="Joergensen T.S."/>
            <person name="Alvarez Arevalo M."/>
            <person name="Sterndorff E.B."/>
            <person name="Faurdal D."/>
            <person name="Vuksanovic O."/>
            <person name="Mourched A.-S."/>
            <person name="Charusanti P."/>
            <person name="Shaw S."/>
            <person name="Blin K."/>
            <person name="Weber T."/>
        </authorList>
    </citation>
    <scope>NUCLEOTIDE SEQUENCE [LARGE SCALE GENOMIC DNA]</scope>
    <source>
        <strain evidence="2 3">NBC_00319</strain>
    </source>
</reference>
<name>A0AAU4K524_9NOCA</name>
<dbReference type="RefSeq" id="WP_328858354.1">
    <property type="nucleotide sequence ID" value="NZ_CP108021.1"/>
</dbReference>
<dbReference type="Gene3D" id="1.10.12.10">
    <property type="entry name" value="Lyase 2-enoyl-coa Hydratase, Chain A, domain 2"/>
    <property type="match status" value="1"/>
</dbReference>
<dbReference type="PANTHER" id="PTHR43459:SF1">
    <property type="entry name" value="EG:BACN32G11.4 PROTEIN"/>
    <property type="match status" value="1"/>
</dbReference>
<accession>A0AAU4K524</accession>
<sequence>MTSPDSDPVDRDLVRVVDGVLHVRISTERGGNALDPDGLDQGTTALRQVAAGSLDVGAVLLYGPGANFCAGGDVRSFAAAPDRSTFIAALADRFHGLLLALADADTPVVAAVRGWAAGAGMSIVCHSDIAIGGPGTSLRAAYPGIGLSPDGGMTWALPRIVGAARARHLILTNAVITAPDALEMGLLSQVVGSDDDVVPTAVEVATRLAAGPRSALRAARRLLADGATAQLVDQLAAEAASISVLAGGREGIEGVDAFVQKRRPDFTAR</sequence>
<dbReference type="Gene3D" id="3.90.226.10">
    <property type="entry name" value="2-enoyl-CoA Hydratase, Chain A, domain 1"/>
    <property type="match status" value="1"/>
</dbReference>
<keyword evidence="3" id="KW-1185">Reference proteome</keyword>
<gene>
    <name evidence="2" type="ORF">OG579_05355</name>
</gene>
<dbReference type="GO" id="GO:0003824">
    <property type="term" value="F:catalytic activity"/>
    <property type="evidence" value="ECO:0007669"/>
    <property type="project" value="UniProtKB-ARBA"/>
</dbReference>
<dbReference type="InterPro" id="IPR001753">
    <property type="entry name" value="Enoyl-CoA_hydra/iso"/>
</dbReference>
<evidence type="ECO:0000256" key="1">
    <source>
        <dbReference type="ARBA" id="ARBA00005254"/>
    </source>
</evidence>
<dbReference type="CDD" id="cd06558">
    <property type="entry name" value="crotonase-like"/>
    <property type="match status" value="1"/>
</dbReference>
<organism evidence="2 3">
    <name type="scientific">Williamsia herbipolensis</name>
    <dbReference type="NCBI Taxonomy" id="1603258"/>
    <lineage>
        <taxon>Bacteria</taxon>
        <taxon>Bacillati</taxon>
        <taxon>Actinomycetota</taxon>
        <taxon>Actinomycetes</taxon>
        <taxon>Mycobacteriales</taxon>
        <taxon>Nocardiaceae</taxon>
        <taxon>Williamsia</taxon>
    </lineage>
</organism>
<comment type="similarity">
    <text evidence="1">Belongs to the enoyl-CoA hydratase/isomerase family.</text>
</comment>
<dbReference type="InterPro" id="IPR029045">
    <property type="entry name" value="ClpP/crotonase-like_dom_sf"/>
</dbReference>
<dbReference type="EMBL" id="CP108021">
    <property type="protein sequence ID" value="WUM21228.1"/>
    <property type="molecule type" value="Genomic_DNA"/>
</dbReference>
<proteinExistence type="inferred from homology"/>